<dbReference type="AlphaFoldDB" id="A0A285ID01"/>
<dbReference type="Gene3D" id="3.40.50.150">
    <property type="entry name" value="Vaccinia Virus protein VP39"/>
    <property type="match status" value="1"/>
</dbReference>
<feature type="binding site" evidence="6">
    <location>
        <begin position="209"/>
        <end position="210"/>
    </location>
    <ligand>
        <name>S-adenosyl-L-methionine</name>
        <dbReference type="ChEBI" id="CHEBI:59789"/>
    </ligand>
</feature>
<evidence type="ECO:0000256" key="6">
    <source>
        <dbReference type="PIRSR" id="PIRSR000410-1"/>
    </source>
</evidence>
<feature type="binding site" evidence="6">
    <location>
        <begin position="227"/>
        <end position="228"/>
    </location>
    <ligand>
        <name>S-adenosyl-L-methionine</name>
        <dbReference type="ChEBI" id="CHEBI:59789"/>
    </ligand>
</feature>
<comment type="function">
    <text evidence="5">Methylation of the membrane-bound methyl-accepting chemotaxis proteins (MCP) to form gamma-glutamyl methyl ester residues in MCP.</text>
</comment>
<feature type="binding site" evidence="6">
    <location>
        <position position="83"/>
    </location>
    <ligand>
        <name>S-adenosyl-L-methionine</name>
        <dbReference type="ChEBI" id="CHEBI:59789"/>
    </ligand>
</feature>
<comment type="catalytic activity">
    <reaction evidence="1 5">
        <text>L-glutamyl-[protein] + S-adenosyl-L-methionine = [protein]-L-glutamate 5-O-methyl ester + S-adenosyl-L-homocysteine</text>
        <dbReference type="Rhea" id="RHEA:24452"/>
        <dbReference type="Rhea" id="RHEA-COMP:10208"/>
        <dbReference type="Rhea" id="RHEA-COMP:10311"/>
        <dbReference type="ChEBI" id="CHEBI:29973"/>
        <dbReference type="ChEBI" id="CHEBI:57856"/>
        <dbReference type="ChEBI" id="CHEBI:59789"/>
        <dbReference type="ChEBI" id="CHEBI:82795"/>
        <dbReference type="EC" id="2.1.1.80"/>
    </reaction>
</comment>
<evidence type="ECO:0000256" key="4">
    <source>
        <dbReference type="ARBA" id="ARBA00022691"/>
    </source>
</evidence>
<dbReference type="InterPro" id="IPR022641">
    <property type="entry name" value="CheR_N"/>
</dbReference>
<dbReference type="RefSeq" id="WP_097110176.1">
    <property type="nucleotide sequence ID" value="NZ_OBEB01000001.1"/>
</dbReference>
<dbReference type="Pfam" id="PF03705">
    <property type="entry name" value="CheR_N"/>
    <property type="match status" value="1"/>
</dbReference>
<keyword evidence="3 5" id="KW-0808">Transferase</keyword>
<dbReference type="SUPFAM" id="SSF47757">
    <property type="entry name" value="Chemotaxis receptor methyltransferase CheR, N-terminal domain"/>
    <property type="match status" value="1"/>
</dbReference>
<name>A0A285ID01_9GAMM</name>
<keyword evidence="2 5" id="KW-0489">Methyltransferase</keyword>
<dbReference type="CDD" id="cd02440">
    <property type="entry name" value="AdoMet_MTases"/>
    <property type="match status" value="1"/>
</dbReference>
<dbReference type="EMBL" id="OBEB01000001">
    <property type="protein sequence ID" value="SNY45874.1"/>
    <property type="molecule type" value="Genomic_DNA"/>
</dbReference>
<protein>
    <recommendedName>
        <fullName evidence="5">Chemotaxis protein methyltransferase</fullName>
        <ecNumber evidence="5">2.1.1.80</ecNumber>
    </recommendedName>
</protein>
<dbReference type="PRINTS" id="PR00996">
    <property type="entry name" value="CHERMTFRASE"/>
</dbReference>
<dbReference type="PANTHER" id="PTHR24422:SF26">
    <property type="entry name" value="CHEMOTAXIS PROTEIN METHYLTRANSFERASE"/>
    <property type="match status" value="1"/>
</dbReference>
<feature type="binding site" evidence="6">
    <location>
        <position position="151"/>
    </location>
    <ligand>
        <name>S-adenosyl-L-methionine</name>
        <dbReference type="ChEBI" id="CHEBI:59789"/>
    </ligand>
</feature>
<dbReference type="Pfam" id="PF01739">
    <property type="entry name" value="CheR"/>
    <property type="match status" value="1"/>
</dbReference>
<gene>
    <name evidence="8" type="ORF">SAMN06297280_0976</name>
</gene>
<evidence type="ECO:0000259" key="7">
    <source>
        <dbReference type="PROSITE" id="PS50123"/>
    </source>
</evidence>
<evidence type="ECO:0000256" key="5">
    <source>
        <dbReference type="PIRNR" id="PIRNR000410"/>
    </source>
</evidence>
<evidence type="ECO:0000256" key="1">
    <source>
        <dbReference type="ARBA" id="ARBA00001541"/>
    </source>
</evidence>
<organism evidence="8 9">
    <name type="scientific">Arsukibacterium tuosuense</name>
    <dbReference type="NCBI Taxonomy" id="1323745"/>
    <lineage>
        <taxon>Bacteria</taxon>
        <taxon>Pseudomonadati</taxon>
        <taxon>Pseudomonadota</taxon>
        <taxon>Gammaproteobacteria</taxon>
        <taxon>Chromatiales</taxon>
        <taxon>Chromatiaceae</taxon>
        <taxon>Arsukibacterium</taxon>
    </lineage>
</organism>
<dbReference type="InterPro" id="IPR026024">
    <property type="entry name" value="Chemotaxis_MeTrfase_CheR"/>
</dbReference>
<sequence length="282" mass="32295">MPALFAQPDSLTDKDHKRVASFVEQVAGIQLPVYKRQLIETRLRKRLKACGIKRITDYLDFVLSEQGKAEQTALIDVITTNKTDFFREPAHFDYLTGFISQQLTRGHYRRAPLKLWSAACSSGEEPYTLAMLLTELQQDWPDFDFSIRATDICSTVLGKAQNAVYWHDRIAPIAEALRKKYLLKSKDPTKKLFRIVKPLRQKVDFSLFNLINGTYPGEQQFDMIFCRNVMIYFNEQDRAKVVRNLVSCLVPGGLLFLGHSETVGNQRIGLRAVSPTVYQRVA</sequence>
<dbReference type="GO" id="GO:0032259">
    <property type="term" value="P:methylation"/>
    <property type="evidence" value="ECO:0007669"/>
    <property type="project" value="UniProtKB-KW"/>
</dbReference>
<dbReference type="GO" id="GO:0008983">
    <property type="term" value="F:protein-glutamate O-methyltransferase activity"/>
    <property type="evidence" value="ECO:0007669"/>
    <property type="project" value="UniProtKB-EC"/>
</dbReference>
<evidence type="ECO:0000313" key="9">
    <source>
        <dbReference type="Proteomes" id="UP000219353"/>
    </source>
</evidence>
<dbReference type="InterPro" id="IPR022642">
    <property type="entry name" value="CheR_C"/>
</dbReference>
<reference evidence="9" key="1">
    <citation type="submission" date="2017-09" db="EMBL/GenBank/DDBJ databases">
        <authorList>
            <person name="Varghese N."/>
            <person name="Submissions S."/>
        </authorList>
    </citation>
    <scope>NUCLEOTIDE SEQUENCE [LARGE SCALE GENOMIC DNA]</scope>
    <source>
        <strain evidence="9">CGMCC 1.12461</strain>
    </source>
</reference>
<dbReference type="OrthoDB" id="9816309at2"/>
<dbReference type="PANTHER" id="PTHR24422">
    <property type="entry name" value="CHEMOTAXIS PROTEIN METHYLTRANSFERASE"/>
    <property type="match status" value="1"/>
</dbReference>
<evidence type="ECO:0000313" key="8">
    <source>
        <dbReference type="EMBL" id="SNY45874.1"/>
    </source>
</evidence>
<dbReference type="InterPro" id="IPR029063">
    <property type="entry name" value="SAM-dependent_MTases_sf"/>
</dbReference>
<keyword evidence="9" id="KW-1185">Reference proteome</keyword>
<feature type="binding site" evidence="6">
    <location>
        <position position="81"/>
    </location>
    <ligand>
        <name>S-adenosyl-L-methionine</name>
        <dbReference type="ChEBI" id="CHEBI:59789"/>
    </ligand>
</feature>
<feature type="domain" description="CheR-type methyltransferase" evidence="7">
    <location>
        <begin position="4"/>
        <end position="282"/>
    </location>
</feature>
<feature type="binding site" evidence="6">
    <location>
        <position position="87"/>
    </location>
    <ligand>
        <name>S-adenosyl-L-methionine</name>
        <dbReference type="ChEBI" id="CHEBI:59789"/>
    </ligand>
</feature>
<evidence type="ECO:0000256" key="3">
    <source>
        <dbReference type="ARBA" id="ARBA00022679"/>
    </source>
</evidence>
<dbReference type="EC" id="2.1.1.80" evidence="5"/>
<dbReference type="InterPro" id="IPR050903">
    <property type="entry name" value="Bact_Chemotaxis_MeTrfase"/>
</dbReference>
<feature type="binding site" evidence="6">
    <location>
        <position position="125"/>
    </location>
    <ligand>
        <name>S-adenosyl-L-methionine</name>
        <dbReference type="ChEBI" id="CHEBI:59789"/>
    </ligand>
</feature>
<dbReference type="SMART" id="SM00138">
    <property type="entry name" value="MeTrc"/>
    <property type="match status" value="1"/>
</dbReference>
<dbReference type="Proteomes" id="UP000219353">
    <property type="component" value="Unassembled WGS sequence"/>
</dbReference>
<dbReference type="InterPro" id="IPR036804">
    <property type="entry name" value="CheR_N_sf"/>
</dbReference>
<dbReference type="InterPro" id="IPR000780">
    <property type="entry name" value="CheR_MeTrfase"/>
</dbReference>
<proteinExistence type="predicted"/>
<dbReference type="Gene3D" id="1.10.155.10">
    <property type="entry name" value="Chemotaxis receptor methyltransferase CheR, N-terminal domain"/>
    <property type="match status" value="1"/>
</dbReference>
<dbReference type="PROSITE" id="PS50123">
    <property type="entry name" value="CHER"/>
    <property type="match status" value="1"/>
</dbReference>
<accession>A0A285ID01</accession>
<dbReference type="PIRSF" id="PIRSF000410">
    <property type="entry name" value="CheR"/>
    <property type="match status" value="1"/>
</dbReference>
<evidence type="ECO:0000256" key="2">
    <source>
        <dbReference type="ARBA" id="ARBA00022603"/>
    </source>
</evidence>
<keyword evidence="4 5" id="KW-0949">S-adenosyl-L-methionine</keyword>
<dbReference type="SUPFAM" id="SSF53335">
    <property type="entry name" value="S-adenosyl-L-methionine-dependent methyltransferases"/>
    <property type="match status" value="1"/>
</dbReference>